<dbReference type="AlphaFoldDB" id="A0AA40BY26"/>
<dbReference type="EMBL" id="JAULSR010000005">
    <property type="protein sequence ID" value="KAK0618081.1"/>
    <property type="molecule type" value="Genomic_DNA"/>
</dbReference>
<feature type="region of interest" description="Disordered" evidence="1">
    <location>
        <begin position="279"/>
        <end position="331"/>
    </location>
</feature>
<feature type="domain" description="BTB" evidence="2">
    <location>
        <begin position="1"/>
        <end position="94"/>
    </location>
</feature>
<protein>
    <recommendedName>
        <fullName evidence="2">BTB domain-containing protein</fullName>
    </recommendedName>
</protein>
<dbReference type="PROSITE" id="PS50097">
    <property type="entry name" value="BTB"/>
    <property type="match status" value="1"/>
</dbReference>
<organism evidence="3 4">
    <name type="scientific">Bombardia bombarda</name>
    <dbReference type="NCBI Taxonomy" id="252184"/>
    <lineage>
        <taxon>Eukaryota</taxon>
        <taxon>Fungi</taxon>
        <taxon>Dikarya</taxon>
        <taxon>Ascomycota</taxon>
        <taxon>Pezizomycotina</taxon>
        <taxon>Sordariomycetes</taxon>
        <taxon>Sordariomycetidae</taxon>
        <taxon>Sordariales</taxon>
        <taxon>Lasiosphaeriaceae</taxon>
        <taxon>Bombardia</taxon>
    </lineage>
</organism>
<comment type="caution">
    <text evidence="3">The sequence shown here is derived from an EMBL/GenBank/DDBJ whole genome shotgun (WGS) entry which is preliminary data.</text>
</comment>
<dbReference type="Proteomes" id="UP001174934">
    <property type="component" value="Unassembled WGS sequence"/>
</dbReference>
<proteinExistence type="predicted"/>
<accession>A0AA40BY26</accession>
<dbReference type="InterPro" id="IPR000210">
    <property type="entry name" value="BTB/POZ_dom"/>
</dbReference>
<reference evidence="3" key="1">
    <citation type="submission" date="2023-06" db="EMBL/GenBank/DDBJ databases">
        <title>Genome-scale phylogeny and comparative genomics of the fungal order Sordariales.</title>
        <authorList>
            <consortium name="Lawrence Berkeley National Laboratory"/>
            <person name="Hensen N."/>
            <person name="Bonometti L."/>
            <person name="Westerberg I."/>
            <person name="Brannstrom I.O."/>
            <person name="Guillou S."/>
            <person name="Cros-Aarteil S."/>
            <person name="Calhoun S."/>
            <person name="Haridas S."/>
            <person name="Kuo A."/>
            <person name="Mondo S."/>
            <person name="Pangilinan J."/>
            <person name="Riley R."/>
            <person name="LaButti K."/>
            <person name="Andreopoulos B."/>
            <person name="Lipzen A."/>
            <person name="Chen C."/>
            <person name="Yanf M."/>
            <person name="Daum C."/>
            <person name="Ng V."/>
            <person name="Clum A."/>
            <person name="Steindorff A."/>
            <person name="Ohm R."/>
            <person name="Martin F."/>
            <person name="Silar P."/>
            <person name="Natvig D."/>
            <person name="Lalanne C."/>
            <person name="Gautier V."/>
            <person name="Ament-velasquez S.L."/>
            <person name="Kruys A."/>
            <person name="Hutchinson M.I."/>
            <person name="Powell A.J."/>
            <person name="Barry K."/>
            <person name="Miller A.N."/>
            <person name="Grigoriev I.V."/>
            <person name="Debuchy R."/>
            <person name="Gladieux P."/>
            <person name="Thoren M.H."/>
            <person name="Johannesson H."/>
        </authorList>
    </citation>
    <scope>NUCLEOTIDE SEQUENCE</scope>
    <source>
        <strain evidence="3">SMH3391-2</strain>
    </source>
</reference>
<feature type="region of interest" description="Disordered" evidence="1">
    <location>
        <begin position="34"/>
        <end position="72"/>
    </location>
</feature>
<feature type="compositionally biased region" description="Low complexity" evidence="1">
    <location>
        <begin position="34"/>
        <end position="54"/>
    </location>
</feature>
<dbReference type="InterPro" id="IPR011333">
    <property type="entry name" value="SKP1/BTB/POZ_sf"/>
</dbReference>
<feature type="compositionally biased region" description="Acidic residues" evidence="1">
    <location>
        <begin position="62"/>
        <end position="72"/>
    </location>
</feature>
<name>A0AA40BY26_9PEZI</name>
<dbReference type="PANTHER" id="PTHR47843">
    <property type="entry name" value="BTB DOMAIN-CONTAINING PROTEIN-RELATED"/>
    <property type="match status" value="1"/>
</dbReference>
<evidence type="ECO:0000313" key="4">
    <source>
        <dbReference type="Proteomes" id="UP001174934"/>
    </source>
</evidence>
<gene>
    <name evidence="3" type="ORF">B0T17DRAFT_536847</name>
</gene>
<sequence>MVRVVVGKEEREFELHKKLLCTTSAFFRENLESVPSSHSSSSASSPSSAYSSHSAGERGGAVEEEEDEEDDEITVMWLPDESPQVFELFVLWLYQRRAFQSFIDEAIRSVSPNAAYYRLPHLQNESGRRALRWNLVLLHLFAELIDLPALQDIAMDALQDMYLRCDWDISPGFIGFLYRDCDMERAVRLRKWAVAMLGWTLHGGERGILNASQFERLFSTHPKLLEDYCIHLEKMRESKADIRIKNPQLRLPVNKLRNEERYFGFRQCSFHSHRAAVGQGTCPHTQAQSPSAASPRRKRAKDEMEIDGSDAEHPIISPVRDMNDTSFLDLS</sequence>
<dbReference type="Gene3D" id="3.30.710.10">
    <property type="entry name" value="Potassium Channel Kv1.1, Chain A"/>
    <property type="match status" value="1"/>
</dbReference>
<feature type="compositionally biased region" description="Polar residues" evidence="1">
    <location>
        <begin position="282"/>
        <end position="292"/>
    </location>
</feature>
<evidence type="ECO:0000313" key="3">
    <source>
        <dbReference type="EMBL" id="KAK0618081.1"/>
    </source>
</evidence>
<evidence type="ECO:0000256" key="1">
    <source>
        <dbReference type="SAM" id="MobiDB-lite"/>
    </source>
</evidence>
<dbReference type="SUPFAM" id="SSF54695">
    <property type="entry name" value="POZ domain"/>
    <property type="match status" value="1"/>
</dbReference>
<keyword evidence="4" id="KW-1185">Reference proteome</keyword>
<evidence type="ECO:0000259" key="2">
    <source>
        <dbReference type="PROSITE" id="PS50097"/>
    </source>
</evidence>